<feature type="domain" description="Peptidase M20 dimerisation" evidence="3">
    <location>
        <begin position="210"/>
        <end position="306"/>
    </location>
</feature>
<dbReference type="SUPFAM" id="SSF55031">
    <property type="entry name" value="Bacterial exopeptidase dimerisation domain"/>
    <property type="match status" value="1"/>
</dbReference>
<keyword evidence="5" id="KW-1185">Reference proteome</keyword>
<dbReference type="InterPro" id="IPR036264">
    <property type="entry name" value="Bact_exopeptidase_dim_dom"/>
</dbReference>
<protein>
    <submittedName>
        <fullName evidence="4">Carboxypeptidase G2</fullName>
        <ecNumber evidence="4">3.4.17.11</ecNumber>
    </submittedName>
</protein>
<evidence type="ECO:0000313" key="5">
    <source>
        <dbReference type="Proteomes" id="UP000315724"/>
    </source>
</evidence>
<evidence type="ECO:0000256" key="2">
    <source>
        <dbReference type="ARBA" id="ARBA00022801"/>
    </source>
</evidence>
<sequence>MVESMETVPEYKKTEHRNWINSQQDRMTSLVEKWASINSGTYHRIGVESMVNTLLPEFSKFEAVPQILEIPSIQQVNDRGELQSIELGPALSVRCRPDATKRVLLAIHTDTVYSVDSVFQAVKHDSNRLCGPGVADAKGGIAILLVALEALERFLPQELQEHFGWEVLLNPDEEIGSPGSASLLQAAASRNHVGLLFEPSLPDGSLVSQRKGSANFEIVCRGKSAHAGRHFEDGRNAIAAAASIAVQIHSLNGRWPGTTFNVARVDGGGPLNMVPDVGVVGVNVRYSGQDQEATILHTLDGILSEVSSSTGVESERFGEFTAPPKQAEGLTETLLHQVVETGTELGLNLNLRPTGGVCDGNRLQRWGLPNVDTLGVRGGEIHSHDEFMIKESLAERATLTAELLLGWATNKIPWPISRTEADYGSSEKS</sequence>
<dbReference type="GO" id="GO:0046872">
    <property type="term" value="F:metal ion binding"/>
    <property type="evidence" value="ECO:0007669"/>
    <property type="project" value="UniProtKB-KW"/>
</dbReference>
<evidence type="ECO:0000256" key="1">
    <source>
        <dbReference type="ARBA" id="ARBA00022723"/>
    </source>
</evidence>
<dbReference type="NCBIfam" id="NF005602">
    <property type="entry name" value="PRK07338.1"/>
    <property type="match status" value="1"/>
</dbReference>
<dbReference type="Pfam" id="PF07687">
    <property type="entry name" value="M20_dimer"/>
    <property type="match status" value="1"/>
</dbReference>
<keyword evidence="2 4" id="KW-0378">Hydrolase</keyword>
<gene>
    <name evidence="4" type="primary">cpg2_1</name>
    <name evidence="4" type="ORF">Mal48_20250</name>
</gene>
<dbReference type="KEGG" id="tpol:Mal48_20250"/>
<dbReference type="SUPFAM" id="SSF53187">
    <property type="entry name" value="Zn-dependent exopeptidases"/>
    <property type="match status" value="1"/>
</dbReference>
<organism evidence="4 5">
    <name type="scientific">Thalassoglobus polymorphus</name>
    <dbReference type="NCBI Taxonomy" id="2527994"/>
    <lineage>
        <taxon>Bacteria</taxon>
        <taxon>Pseudomonadati</taxon>
        <taxon>Planctomycetota</taxon>
        <taxon>Planctomycetia</taxon>
        <taxon>Planctomycetales</taxon>
        <taxon>Planctomycetaceae</taxon>
        <taxon>Thalassoglobus</taxon>
    </lineage>
</organism>
<evidence type="ECO:0000259" key="3">
    <source>
        <dbReference type="Pfam" id="PF07687"/>
    </source>
</evidence>
<dbReference type="Gene3D" id="3.30.70.360">
    <property type="match status" value="1"/>
</dbReference>
<dbReference type="GO" id="GO:0004180">
    <property type="term" value="F:carboxypeptidase activity"/>
    <property type="evidence" value="ECO:0007669"/>
    <property type="project" value="UniProtKB-KW"/>
</dbReference>
<dbReference type="Proteomes" id="UP000315724">
    <property type="component" value="Chromosome"/>
</dbReference>
<accession>A0A517QMB0</accession>
<dbReference type="InterPro" id="IPR050072">
    <property type="entry name" value="Peptidase_M20A"/>
</dbReference>
<dbReference type="EC" id="3.4.17.11" evidence="4"/>
<keyword evidence="4" id="KW-0645">Protease</keyword>
<dbReference type="AlphaFoldDB" id="A0A517QMB0"/>
<keyword evidence="1" id="KW-0479">Metal-binding</keyword>
<dbReference type="InterPro" id="IPR002933">
    <property type="entry name" value="Peptidase_M20"/>
</dbReference>
<proteinExistence type="predicted"/>
<evidence type="ECO:0000313" key="4">
    <source>
        <dbReference type="EMBL" id="QDT32778.1"/>
    </source>
</evidence>
<dbReference type="PANTHER" id="PTHR43808">
    <property type="entry name" value="ACETYLORNITHINE DEACETYLASE"/>
    <property type="match status" value="1"/>
</dbReference>
<dbReference type="Gene3D" id="3.40.630.10">
    <property type="entry name" value="Zn peptidases"/>
    <property type="match status" value="1"/>
</dbReference>
<name>A0A517QMB0_9PLAN</name>
<dbReference type="EMBL" id="CP036267">
    <property type="protein sequence ID" value="QDT32778.1"/>
    <property type="molecule type" value="Genomic_DNA"/>
</dbReference>
<dbReference type="InterPro" id="IPR011650">
    <property type="entry name" value="Peptidase_M20_dimer"/>
</dbReference>
<keyword evidence="4" id="KW-0121">Carboxypeptidase</keyword>
<dbReference type="PANTHER" id="PTHR43808:SF9">
    <property type="entry name" value="BLL0789 PROTEIN"/>
    <property type="match status" value="1"/>
</dbReference>
<reference evidence="4 5" key="1">
    <citation type="submission" date="2019-02" db="EMBL/GenBank/DDBJ databases">
        <title>Deep-cultivation of Planctomycetes and their phenomic and genomic characterization uncovers novel biology.</title>
        <authorList>
            <person name="Wiegand S."/>
            <person name="Jogler M."/>
            <person name="Boedeker C."/>
            <person name="Pinto D."/>
            <person name="Vollmers J."/>
            <person name="Rivas-Marin E."/>
            <person name="Kohn T."/>
            <person name="Peeters S.H."/>
            <person name="Heuer A."/>
            <person name="Rast P."/>
            <person name="Oberbeckmann S."/>
            <person name="Bunk B."/>
            <person name="Jeske O."/>
            <person name="Meyerdierks A."/>
            <person name="Storesund J.E."/>
            <person name="Kallscheuer N."/>
            <person name="Luecker S."/>
            <person name="Lage O.M."/>
            <person name="Pohl T."/>
            <person name="Merkel B.J."/>
            <person name="Hornburger P."/>
            <person name="Mueller R.-W."/>
            <person name="Bruemmer F."/>
            <person name="Labrenz M."/>
            <person name="Spormann A.M."/>
            <person name="Op den Camp H."/>
            <person name="Overmann J."/>
            <person name="Amann R."/>
            <person name="Jetten M.S.M."/>
            <person name="Mascher T."/>
            <person name="Medema M.H."/>
            <person name="Devos D.P."/>
            <person name="Kaster A.-K."/>
            <person name="Ovreas L."/>
            <person name="Rohde M."/>
            <person name="Galperin M.Y."/>
            <person name="Jogler C."/>
        </authorList>
    </citation>
    <scope>NUCLEOTIDE SEQUENCE [LARGE SCALE GENOMIC DNA]</scope>
    <source>
        <strain evidence="4 5">Mal48</strain>
    </source>
</reference>
<dbReference type="Pfam" id="PF01546">
    <property type="entry name" value="Peptidase_M20"/>
    <property type="match status" value="1"/>
</dbReference>